<organism evidence="1 2">
    <name type="scientific">Acrobeloides nanus</name>
    <dbReference type="NCBI Taxonomy" id="290746"/>
    <lineage>
        <taxon>Eukaryota</taxon>
        <taxon>Metazoa</taxon>
        <taxon>Ecdysozoa</taxon>
        <taxon>Nematoda</taxon>
        <taxon>Chromadorea</taxon>
        <taxon>Rhabditida</taxon>
        <taxon>Tylenchina</taxon>
        <taxon>Cephalobomorpha</taxon>
        <taxon>Cephaloboidea</taxon>
        <taxon>Cephalobidae</taxon>
        <taxon>Acrobeloides</taxon>
    </lineage>
</organism>
<proteinExistence type="predicted"/>
<evidence type="ECO:0000313" key="1">
    <source>
        <dbReference type="Proteomes" id="UP000887540"/>
    </source>
</evidence>
<accession>A0A914ED11</accession>
<dbReference type="Proteomes" id="UP000887540">
    <property type="component" value="Unplaced"/>
</dbReference>
<sequence length="66" mass="7402">MELIAPQLILIYNIKLVLLEMLNIAQAHLVPNVGAAKRISVADPMSIYKIPTLTLVEVFLRQLISF</sequence>
<reference evidence="2" key="1">
    <citation type="submission" date="2022-11" db="UniProtKB">
        <authorList>
            <consortium name="WormBaseParasite"/>
        </authorList>
    </citation>
    <scope>IDENTIFICATION</scope>
</reference>
<keyword evidence="1" id="KW-1185">Reference proteome</keyword>
<protein>
    <submittedName>
        <fullName evidence="2">Uncharacterized protein</fullName>
    </submittedName>
</protein>
<dbReference type="AlphaFoldDB" id="A0A914ED11"/>
<dbReference type="WBParaSite" id="ACRNAN_scaffold741.g32589.t1">
    <property type="protein sequence ID" value="ACRNAN_scaffold741.g32589.t1"/>
    <property type="gene ID" value="ACRNAN_scaffold741.g32589"/>
</dbReference>
<name>A0A914ED11_9BILA</name>
<evidence type="ECO:0000313" key="2">
    <source>
        <dbReference type="WBParaSite" id="ACRNAN_scaffold741.g32589.t1"/>
    </source>
</evidence>